<comment type="pathway">
    <text evidence="2">Protein modification; protein lipoylation via exogenous pathway; protein N(6)-(lipoyl)lysine from lipoate: step 1/2.</text>
</comment>
<sequence length="320" mass="37391">MKYYFNNDSVDPYYNFAVEYFFAKHNIPVFILWRNKDSILLGKNQNIYREVNLKYTEENGINLVRRLSGGGCIYTDEKNMQYTFIESQNYANDFKHFANMIINQMKKMGLNPEFSGRNDILIDGKKISGNAQYMKNSMVVHHGTILFDIGVEKMMHSLTPQKIKFEGKAIKSVESRITTINDMIDMEYGEFFNKIKNGIIEDNNLEEYVLNDSEKEEVNKYIDLFKNEEFIYSKGETTANYQRKHKFGVVEYSYNIKDNLIDSFKIEGDFFSNKDISEFCDMFVGKAMTIDGFHNVLNDVNIGEYIVGMDEKVFLGDIFD</sequence>
<dbReference type="PANTHER" id="PTHR12561:SF3">
    <property type="entry name" value="LIPOYLTRANSFERASE 1, MITOCHONDRIAL"/>
    <property type="match status" value="1"/>
</dbReference>
<evidence type="ECO:0000256" key="1">
    <source>
        <dbReference type="ARBA" id="ARBA00005085"/>
    </source>
</evidence>
<dbReference type="Pfam" id="PF10437">
    <property type="entry name" value="Lip_prot_lig_C"/>
    <property type="match status" value="1"/>
</dbReference>
<evidence type="ECO:0000256" key="5">
    <source>
        <dbReference type="ARBA" id="ARBA00022741"/>
    </source>
</evidence>
<name>A0A233V387_FINMA</name>
<keyword evidence="5" id="KW-0547">Nucleotide-binding</keyword>
<keyword evidence="6" id="KW-0067">ATP-binding</keyword>
<protein>
    <recommendedName>
        <fullName evidence="3">lipoate--protein ligase</fullName>
        <ecNumber evidence="3">6.3.1.20</ecNumber>
    </recommendedName>
</protein>
<dbReference type="PROSITE" id="PS51733">
    <property type="entry name" value="BPL_LPL_CATALYTIC"/>
    <property type="match status" value="1"/>
</dbReference>
<feature type="domain" description="BPL/LPL catalytic" evidence="8">
    <location>
        <begin position="24"/>
        <end position="207"/>
    </location>
</feature>
<evidence type="ECO:0000256" key="4">
    <source>
        <dbReference type="ARBA" id="ARBA00022598"/>
    </source>
</evidence>
<dbReference type="UniPathway" id="UPA00537">
    <property type="reaction ID" value="UER00594"/>
</dbReference>
<reference evidence="10" key="1">
    <citation type="submission" date="2017-04" db="EMBL/GenBank/DDBJ databases">
        <title>Finegoldia magna isolated from orthopedic joint implant-associated infections.</title>
        <authorList>
            <person name="Bjorklund S."/>
            <person name="Bruggemann H."/>
            <person name="Jensen A."/>
            <person name="Hellmark B."/>
            <person name="Soderquist B."/>
        </authorList>
    </citation>
    <scope>NUCLEOTIDE SEQUENCE [LARGE SCALE GENOMIC DNA]</scope>
    <source>
        <strain evidence="10">CCUG 54800</strain>
    </source>
</reference>
<dbReference type="RefSeq" id="WP_094206150.1">
    <property type="nucleotide sequence ID" value="NZ_NDYC01000032.1"/>
</dbReference>
<gene>
    <name evidence="9" type="ORF">B9N49_07290</name>
</gene>
<accession>A0A233V387</accession>
<dbReference type="GO" id="GO:0016979">
    <property type="term" value="F:lipoate-protein ligase activity"/>
    <property type="evidence" value="ECO:0007669"/>
    <property type="project" value="UniProtKB-EC"/>
</dbReference>
<dbReference type="AlphaFoldDB" id="A0A233V387"/>
<dbReference type="GO" id="GO:0009249">
    <property type="term" value="P:protein lipoylation"/>
    <property type="evidence" value="ECO:0007669"/>
    <property type="project" value="InterPro"/>
</dbReference>
<dbReference type="EC" id="6.3.1.20" evidence="3"/>
<evidence type="ECO:0000259" key="8">
    <source>
        <dbReference type="PROSITE" id="PS51733"/>
    </source>
</evidence>
<dbReference type="InterPro" id="IPR004562">
    <property type="entry name" value="LipoylTrfase_LipoateP_Ligase"/>
</dbReference>
<proteinExistence type="predicted"/>
<organism evidence="9 10">
    <name type="scientific">Finegoldia magna</name>
    <name type="common">Peptostreptococcus magnus</name>
    <dbReference type="NCBI Taxonomy" id="1260"/>
    <lineage>
        <taxon>Bacteria</taxon>
        <taxon>Bacillati</taxon>
        <taxon>Bacillota</taxon>
        <taxon>Tissierellia</taxon>
        <taxon>Tissierellales</taxon>
        <taxon>Peptoniphilaceae</taxon>
        <taxon>Finegoldia</taxon>
    </lineage>
</organism>
<keyword evidence="4 9" id="KW-0436">Ligase</keyword>
<dbReference type="InterPro" id="IPR045864">
    <property type="entry name" value="aa-tRNA-synth_II/BPL/LPL"/>
</dbReference>
<dbReference type="Gene3D" id="3.30.930.10">
    <property type="entry name" value="Bira Bifunctional Protein, Domain 2"/>
    <property type="match status" value="1"/>
</dbReference>
<dbReference type="EMBL" id="NDYC01000032">
    <property type="protein sequence ID" value="OXZ26803.1"/>
    <property type="molecule type" value="Genomic_DNA"/>
</dbReference>
<evidence type="ECO:0000256" key="3">
    <source>
        <dbReference type="ARBA" id="ARBA00012367"/>
    </source>
</evidence>
<dbReference type="InterPro" id="IPR004143">
    <property type="entry name" value="BPL_LPL_catalytic"/>
</dbReference>
<evidence type="ECO:0000256" key="2">
    <source>
        <dbReference type="ARBA" id="ARBA00005124"/>
    </source>
</evidence>
<evidence type="ECO:0000256" key="6">
    <source>
        <dbReference type="ARBA" id="ARBA00022840"/>
    </source>
</evidence>
<dbReference type="InterPro" id="IPR019491">
    <property type="entry name" value="Lipoate_protein_ligase_C"/>
</dbReference>
<dbReference type="GO" id="GO:0005737">
    <property type="term" value="C:cytoplasm"/>
    <property type="evidence" value="ECO:0007669"/>
    <property type="project" value="TreeGrafter"/>
</dbReference>
<dbReference type="PANTHER" id="PTHR12561">
    <property type="entry name" value="LIPOATE-PROTEIN LIGASE"/>
    <property type="match status" value="1"/>
</dbReference>
<comment type="caution">
    <text evidence="9">The sequence shown here is derived from an EMBL/GenBank/DDBJ whole genome shotgun (WGS) entry which is preliminary data.</text>
</comment>
<dbReference type="GO" id="GO:0005524">
    <property type="term" value="F:ATP binding"/>
    <property type="evidence" value="ECO:0007669"/>
    <property type="project" value="UniProtKB-KW"/>
</dbReference>
<evidence type="ECO:0000313" key="10">
    <source>
        <dbReference type="Proteomes" id="UP000215413"/>
    </source>
</evidence>
<dbReference type="Pfam" id="PF21948">
    <property type="entry name" value="LplA-B_cat"/>
    <property type="match status" value="1"/>
</dbReference>
<evidence type="ECO:0000256" key="7">
    <source>
        <dbReference type="ARBA" id="ARBA00048037"/>
    </source>
</evidence>
<dbReference type="SUPFAM" id="SSF55681">
    <property type="entry name" value="Class II aaRS and biotin synthetases"/>
    <property type="match status" value="1"/>
</dbReference>
<comment type="pathway">
    <text evidence="1">Protein modification; protein lipoylation via exogenous pathway; protein N(6)-(lipoyl)lysine from lipoate: step 2/2.</text>
</comment>
<dbReference type="SUPFAM" id="SSF82649">
    <property type="entry name" value="SufE/NifU"/>
    <property type="match status" value="1"/>
</dbReference>
<comment type="catalytic activity">
    <reaction evidence="7">
        <text>L-lysyl-[lipoyl-carrier protein] + (R)-lipoate + ATP = N(6)-[(R)-lipoyl]-L-lysyl-[lipoyl-carrier protein] + AMP + diphosphate + H(+)</text>
        <dbReference type="Rhea" id="RHEA:49288"/>
        <dbReference type="Rhea" id="RHEA-COMP:10500"/>
        <dbReference type="Rhea" id="RHEA-COMP:10502"/>
        <dbReference type="ChEBI" id="CHEBI:15378"/>
        <dbReference type="ChEBI" id="CHEBI:29969"/>
        <dbReference type="ChEBI" id="CHEBI:30616"/>
        <dbReference type="ChEBI" id="CHEBI:33019"/>
        <dbReference type="ChEBI" id="CHEBI:83088"/>
        <dbReference type="ChEBI" id="CHEBI:83099"/>
        <dbReference type="ChEBI" id="CHEBI:456215"/>
        <dbReference type="EC" id="6.3.1.20"/>
    </reaction>
</comment>
<dbReference type="Proteomes" id="UP000215413">
    <property type="component" value="Unassembled WGS sequence"/>
</dbReference>
<dbReference type="GO" id="GO:0017118">
    <property type="term" value="F:lipoyltransferase activity"/>
    <property type="evidence" value="ECO:0007669"/>
    <property type="project" value="TreeGrafter"/>
</dbReference>
<dbReference type="NCBIfam" id="TIGR00545">
    <property type="entry name" value="lipoyltrans"/>
    <property type="match status" value="1"/>
</dbReference>
<evidence type="ECO:0000313" key="9">
    <source>
        <dbReference type="EMBL" id="OXZ26803.1"/>
    </source>
</evidence>
<dbReference type="Gene3D" id="3.30.390.50">
    <property type="entry name" value="CO dehydrogenase flavoprotein, C-terminal domain"/>
    <property type="match status" value="1"/>
</dbReference>
<dbReference type="CDD" id="cd16443">
    <property type="entry name" value="LplA"/>
    <property type="match status" value="1"/>
</dbReference>